<feature type="transmembrane region" description="Helical" evidence="11">
    <location>
        <begin position="900"/>
        <end position="922"/>
    </location>
</feature>
<dbReference type="Proteomes" id="UP001139887">
    <property type="component" value="Unassembled WGS sequence"/>
</dbReference>
<dbReference type="InterPro" id="IPR002591">
    <property type="entry name" value="Phosphodiest/P_Trfase"/>
</dbReference>
<dbReference type="Pfam" id="PF01663">
    <property type="entry name" value="Phosphodiest"/>
    <property type="match status" value="1"/>
</dbReference>
<evidence type="ECO:0000256" key="1">
    <source>
        <dbReference type="ARBA" id="ARBA00004477"/>
    </source>
</evidence>
<evidence type="ECO:0000256" key="10">
    <source>
        <dbReference type="ARBA" id="ARBA00023180"/>
    </source>
</evidence>
<evidence type="ECO:0000313" key="13">
    <source>
        <dbReference type="EMBL" id="KAJ2846926.1"/>
    </source>
</evidence>
<gene>
    <name evidence="13" type="primary">GPI13</name>
    <name evidence="13" type="ORF">IWW36_004115</name>
</gene>
<feature type="transmembrane region" description="Helical" evidence="11">
    <location>
        <begin position="607"/>
        <end position="626"/>
    </location>
</feature>
<comment type="pathway">
    <text evidence="2">Glycolipid biosynthesis; glycosylphosphatidylinositol-anchor biosynthesis.</text>
</comment>
<reference evidence="13" key="1">
    <citation type="submission" date="2022-07" db="EMBL/GenBank/DDBJ databases">
        <title>Phylogenomic reconstructions and comparative analyses of Kickxellomycotina fungi.</title>
        <authorList>
            <person name="Reynolds N.K."/>
            <person name="Stajich J.E."/>
            <person name="Barry K."/>
            <person name="Grigoriev I.V."/>
            <person name="Crous P."/>
            <person name="Smith M.E."/>
        </authorList>
    </citation>
    <scope>NUCLEOTIDE SEQUENCE</scope>
    <source>
        <strain evidence="13">NRRL 1566</strain>
    </source>
</reference>
<keyword evidence="10" id="KW-0325">Glycoprotein</keyword>
<feature type="domain" description="GPI ethanolamine phosphate transferase 2 C-terminal" evidence="12">
    <location>
        <begin position="1004"/>
        <end position="1151"/>
    </location>
</feature>
<keyword evidence="7" id="KW-0256">Endoplasmic reticulum</keyword>
<feature type="transmembrane region" description="Helical" evidence="11">
    <location>
        <begin position="22"/>
        <end position="42"/>
    </location>
</feature>
<dbReference type="SUPFAM" id="SSF53649">
    <property type="entry name" value="Alkaline phosphatase-like"/>
    <property type="match status" value="1"/>
</dbReference>
<keyword evidence="4" id="KW-0337">GPI-anchor biosynthesis</keyword>
<comment type="caution">
    <text evidence="13">The sequence shown here is derived from an EMBL/GenBank/DDBJ whole genome shotgun (WGS) entry which is preliminary data.</text>
</comment>
<evidence type="ECO:0000256" key="11">
    <source>
        <dbReference type="SAM" id="Phobius"/>
    </source>
</evidence>
<dbReference type="PANTHER" id="PTHR23071:SF1">
    <property type="entry name" value="GPI ETHANOLAMINE PHOSPHATE TRANSFERASE 3"/>
    <property type="match status" value="1"/>
</dbReference>
<dbReference type="CDD" id="cd16023">
    <property type="entry name" value="GPI_EPT_3"/>
    <property type="match status" value="1"/>
</dbReference>
<feature type="transmembrane region" description="Helical" evidence="11">
    <location>
        <begin position="808"/>
        <end position="830"/>
    </location>
</feature>
<evidence type="ECO:0000256" key="5">
    <source>
        <dbReference type="ARBA" id="ARBA00022679"/>
    </source>
</evidence>
<comment type="subcellular location">
    <subcellularLocation>
        <location evidence="1">Endoplasmic reticulum membrane</location>
        <topology evidence="1">Multi-pass membrane protein</topology>
    </subcellularLocation>
</comment>
<feature type="transmembrane region" description="Helical" evidence="11">
    <location>
        <begin position="1142"/>
        <end position="1163"/>
    </location>
</feature>
<dbReference type="InterPro" id="IPR017850">
    <property type="entry name" value="Alkaline_phosphatase_core_sf"/>
</dbReference>
<dbReference type="InterPro" id="IPR037675">
    <property type="entry name" value="PIG-O_N"/>
</dbReference>
<name>A0A9W8IBE5_9FUNG</name>
<evidence type="ECO:0000256" key="9">
    <source>
        <dbReference type="ARBA" id="ARBA00023136"/>
    </source>
</evidence>
<accession>A0A9W8IBE5</accession>
<dbReference type="EMBL" id="JANBUW010000422">
    <property type="protein sequence ID" value="KAJ2846926.1"/>
    <property type="molecule type" value="Genomic_DNA"/>
</dbReference>
<keyword evidence="14" id="KW-1185">Reference proteome</keyword>
<evidence type="ECO:0000313" key="14">
    <source>
        <dbReference type="Proteomes" id="UP001139887"/>
    </source>
</evidence>
<dbReference type="OrthoDB" id="272139at2759"/>
<feature type="transmembrane region" description="Helical" evidence="11">
    <location>
        <begin position="673"/>
        <end position="692"/>
    </location>
</feature>
<feature type="transmembrane region" description="Helical" evidence="11">
    <location>
        <begin position="1049"/>
        <end position="1077"/>
    </location>
</feature>
<proteinExistence type="inferred from homology"/>
<feature type="transmembrane region" description="Helical" evidence="11">
    <location>
        <begin position="699"/>
        <end position="727"/>
    </location>
</feature>
<dbReference type="AlphaFoldDB" id="A0A9W8IBE5"/>
<protein>
    <submittedName>
        <fullName evidence="13">Mannose-ethanolamine phosphotransferase gpi13</fullName>
    </submittedName>
</protein>
<keyword evidence="8 11" id="KW-1133">Transmembrane helix</keyword>
<feature type="transmembrane region" description="Helical" evidence="11">
    <location>
        <begin position="739"/>
        <end position="759"/>
    </location>
</feature>
<feature type="transmembrane region" description="Helical" evidence="11">
    <location>
        <begin position="771"/>
        <end position="788"/>
    </location>
</feature>
<sequence>MSTHLRTELGAGQVASTLRVRAHWVVSLLLVSLSAAGFWLFARGFLLTRMVLPDQSLPEVLPFSDPAVNGSASITAAECEWYPAKFERTIILVIDAMRVDFATWSDELNSTFGGVASKAAADKHQLKPYHNRLPAIAALSRARPDQSMLYRFRADPPTTTLQRLKGLTTGQLPTFIDAGSSFSSSAIDEDNWLKALRRSPPSGCGSMNRSRNVVFLGDDTWVGLFPDDLSDTQAAEVNGTEYGTSWARVRPFPSFNVWDLDTVDDGLLSRLPMFLLPPESKDQPQELHEERNRWKALVKQPHMWDHADFGNASQANSMTSDKVGPTQLYNDWDVIIAHGLGVDHCGHRFGPDHSAISHKLTQMNQAIELIVSAIDRDKRPTALYVFGDHGMDPKGDHGGDSPREVDAGLWIYSNKKWRSKKGNERVNRVLDNAKKLSMSLSNLPDEDLREGWWQNTHLRDDYKSAQGDYLLKAPQMRSVSQIDLVSTLSLSLGLPIPFNNLGTVIPEMFAADDNTRTEWGLLYALRLNAAQILRYIEKYVNSSRSHGFADDALRLWRIMYERAEVGYRELVSSKNLSLEEKVAAEYLVFTRLVLSSLRQMWAQFDLMLILAGLLTLLLSIAALVILYIQTRQKSLDDILACCTWTCISGGIASAVLSRALVPVFALHWTTFEATVAGLAVGTAAALCIALVFGKGLEELPAIVLAITPASALNTAAIISGIIHLLAFSSNSFTFNEDRVVLYTVQTLAVVAAAVALRSLAPSISSIKRAGAIRALVCMSAILVINRGISYSTVCREEQLPGCKPTFYGAPSASISTVSLAVANMLMVWLVPSAVSYALRRSHSDRAMVARLWVSIGMRVSMGMAAVYWVLDSIDSQAKGLASAPGDVANWSDLRMVLARMAAGIALGGGLAAWYASPFCIDIKIPDMPIASGKSNNMGARKTAIILGYGNAYGAAYLVFVTVVFCVLYLLQQPMGGIMLSLLFIELLLSAEAFDALKDALEVRASSLLPAQVVVTGLLSYMGYFATGHQFTLVSIQWSTAFVGVREMQLVLCGAIVALNTLGAFILAAVCMPLSTLWNESLGSQVLRLAPNNYFSQVTGAGAAYMAYHMAISTSSAVCAAWFRRHLMVWKIFAPRFMFSIPVALVSGAIVLFVAVGLGVVHILRLGLDVNVH</sequence>
<dbReference type="Pfam" id="PF19316">
    <property type="entry name" value="PIGO_PIGG"/>
    <property type="match status" value="1"/>
</dbReference>
<evidence type="ECO:0000256" key="6">
    <source>
        <dbReference type="ARBA" id="ARBA00022692"/>
    </source>
</evidence>
<evidence type="ECO:0000256" key="7">
    <source>
        <dbReference type="ARBA" id="ARBA00022824"/>
    </source>
</evidence>
<keyword evidence="5" id="KW-0808">Transferase</keyword>
<feature type="transmembrane region" description="Helical" evidence="11">
    <location>
        <begin position="851"/>
        <end position="870"/>
    </location>
</feature>
<feature type="transmembrane region" description="Helical" evidence="11">
    <location>
        <begin position="638"/>
        <end position="661"/>
    </location>
</feature>
<keyword evidence="9 11" id="KW-0472">Membrane</keyword>
<dbReference type="GO" id="GO:0006506">
    <property type="term" value="P:GPI anchor biosynthetic process"/>
    <property type="evidence" value="ECO:0007669"/>
    <property type="project" value="UniProtKB-KW"/>
</dbReference>
<keyword evidence="6 11" id="KW-0812">Transmembrane</keyword>
<evidence type="ECO:0000256" key="4">
    <source>
        <dbReference type="ARBA" id="ARBA00022502"/>
    </source>
</evidence>
<dbReference type="InterPro" id="IPR045687">
    <property type="entry name" value="PIGG/GPI7_C"/>
</dbReference>
<dbReference type="InterPro" id="IPR039524">
    <property type="entry name" value="PIGO/GPI13"/>
</dbReference>
<evidence type="ECO:0000256" key="8">
    <source>
        <dbReference type="ARBA" id="ARBA00022989"/>
    </source>
</evidence>
<dbReference type="PANTHER" id="PTHR23071">
    <property type="entry name" value="PHOSPHATIDYLINOSITOL GLYCAN"/>
    <property type="match status" value="1"/>
</dbReference>
<dbReference type="Gene3D" id="3.40.720.10">
    <property type="entry name" value="Alkaline Phosphatase, subunit A"/>
    <property type="match status" value="1"/>
</dbReference>
<comment type="similarity">
    <text evidence="3">Belongs to the PIGG/PIGN/PIGO family. PIGO subfamily.</text>
</comment>
<evidence type="ECO:0000256" key="2">
    <source>
        <dbReference type="ARBA" id="ARBA00004687"/>
    </source>
</evidence>
<evidence type="ECO:0000259" key="12">
    <source>
        <dbReference type="Pfam" id="PF19316"/>
    </source>
</evidence>
<evidence type="ECO:0000256" key="3">
    <source>
        <dbReference type="ARBA" id="ARBA00008695"/>
    </source>
</evidence>
<dbReference type="GO" id="GO:0051377">
    <property type="term" value="F:mannose-ethanolamine phosphotransferase activity"/>
    <property type="evidence" value="ECO:0007669"/>
    <property type="project" value="InterPro"/>
</dbReference>
<organism evidence="13 14">
    <name type="scientific">Coemansia brasiliensis</name>
    <dbReference type="NCBI Taxonomy" id="2650707"/>
    <lineage>
        <taxon>Eukaryota</taxon>
        <taxon>Fungi</taxon>
        <taxon>Fungi incertae sedis</taxon>
        <taxon>Zoopagomycota</taxon>
        <taxon>Kickxellomycotina</taxon>
        <taxon>Kickxellomycetes</taxon>
        <taxon>Kickxellales</taxon>
        <taxon>Kickxellaceae</taxon>
        <taxon>Coemansia</taxon>
    </lineage>
</organism>
<dbReference type="GO" id="GO:0005789">
    <property type="term" value="C:endoplasmic reticulum membrane"/>
    <property type="evidence" value="ECO:0007669"/>
    <property type="project" value="UniProtKB-SubCell"/>
</dbReference>
<feature type="transmembrane region" description="Helical" evidence="11">
    <location>
        <begin position="943"/>
        <end position="970"/>
    </location>
</feature>
<feature type="transmembrane region" description="Helical" evidence="11">
    <location>
        <begin position="1097"/>
        <end position="1122"/>
    </location>
</feature>